<keyword evidence="10" id="KW-0456">Lyase</keyword>
<feature type="compositionally biased region" description="Low complexity" evidence="8">
    <location>
        <begin position="512"/>
        <end position="524"/>
    </location>
</feature>
<dbReference type="PANTHER" id="PTHR11808">
    <property type="entry name" value="TRANS-SULFURATION ENZYME FAMILY MEMBER"/>
    <property type="match status" value="1"/>
</dbReference>
<dbReference type="Gene3D" id="3.90.1150.10">
    <property type="entry name" value="Aspartate Aminotransferase, domain 1"/>
    <property type="match status" value="1"/>
</dbReference>
<dbReference type="InterPro" id="IPR038732">
    <property type="entry name" value="HpyO/CreE_NAD-binding"/>
</dbReference>
<dbReference type="InterPro" id="IPR015422">
    <property type="entry name" value="PyrdxlP-dep_Trfase_small"/>
</dbReference>
<evidence type="ECO:0000256" key="1">
    <source>
        <dbReference type="ARBA" id="ARBA00001933"/>
    </source>
</evidence>
<reference evidence="10 11" key="1">
    <citation type="submission" date="2020-08" db="EMBL/GenBank/DDBJ databases">
        <title>Sequencing the genomes of 1000 actinobacteria strains.</title>
        <authorList>
            <person name="Klenk H.-P."/>
        </authorList>
    </citation>
    <scope>NUCLEOTIDE SEQUENCE [LARGE SCALE GENOMIC DNA]</scope>
    <source>
        <strain evidence="10 11">DSM 45486</strain>
    </source>
</reference>
<dbReference type="GO" id="GO:0047982">
    <property type="term" value="F:homocysteine desulfhydrase activity"/>
    <property type="evidence" value="ECO:0007669"/>
    <property type="project" value="UniProtKB-EC"/>
</dbReference>
<comment type="similarity">
    <text evidence="2">Belongs to the trans-sulfuration enzymes family.</text>
</comment>
<dbReference type="GO" id="GO:0019343">
    <property type="term" value="P:cysteine biosynthetic process via cystathionine"/>
    <property type="evidence" value="ECO:0007669"/>
    <property type="project" value="TreeGrafter"/>
</dbReference>
<dbReference type="GO" id="GO:0005737">
    <property type="term" value="C:cytoplasm"/>
    <property type="evidence" value="ECO:0007669"/>
    <property type="project" value="TreeGrafter"/>
</dbReference>
<dbReference type="GO" id="GO:0030170">
    <property type="term" value="F:pyridoxal phosphate binding"/>
    <property type="evidence" value="ECO:0007669"/>
    <property type="project" value="InterPro"/>
</dbReference>
<evidence type="ECO:0000256" key="5">
    <source>
        <dbReference type="ARBA" id="ARBA00047199"/>
    </source>
</evidence>
<dbReference type="Gene3D" id="3.40.640.10">
    <property type="entry name" value="Type I PLP-dependent aspartate aminotransferase-like (Major domain)"/>
    <property type="match status" value="1"/>
</dbReference>
<dbReference type="InterPro" id="IPR054542">
    <property type="entry name" value="Cys_met_metab_PP"/>
</dbReference>
<dbReference type="PANTHER" id="PTHR11808:SF15">
    <property type="entry name" value="CYSTATHIONINE GAMMA-LYASE"/>
    <property type="match status" value="1"/>
</dbReference>
<dbReference type="EC" id="4.4.1.2" evidence="4"/>
<evidence type="ECO:0000256" key="3">
    <source>
        <dbReference type="ARBA" id="ARBA00022898"/>
    </source>
</evidence>
<comment type="caution">
    <text evidence="10">The sequence shown here is derived from an EMBL/GenBank/DDBJ whole genome shotgun (WGS) entry which is preliminary data.</text>
</comment>
<keyword evidence="11" id="KW-1185">Reference proteome</keyword>
<evidence type="ECO:0000313" key="11">
    <source>
        <dbReference type="Proteomes" id="UP000552097"/>
    </source>
</evidence>
<feature type="compositionally biased region" description="Polar residues" evidence="8">
    <location>
        <begin position="552"/>
        <end position="562"/>
    </location>
</feature>
<evidence type="ECO:0000256" key="2">
    <source>
        <dbReference type="ARBA" id="ARBA00009077"/>
    </source>
</evidence>
<dbReference type="PROSITE" id="PS00868">
    <property type="entry name" value="CYS_MET_METAB_PP"/>
    <property type="match status" value="1"/>
</dbReference>
<dbReference type="GO" id="GO:0018826">
    <property type="term" value="F:methionine gamma-lyase activity"/>
    <property type="evidence" value="ECO:0007669"/>
    <property type="project" value="UniProtKB-EC"/>
</dbReference>
<dbReference type="InterPro" id="IPR015421">
    <property type="entry name" value="PyrdxlP-dep_Trfase_major"/>
</dbReference>
<evidence type="ECO:0000256" key="4">
    <source>
        <dbReference type="ARBA" id="ARBA00047175"/>
    </source>
</evidence>
<dbReference type="FunFam" id="3.40.640.10:FF:000046">
    <property type="entry name" value="Cystathionine gamma-lyase"/>
    <property type="match status" value="1"/>
</dbReference>
<dbReference type="GO" id="GO:0004123">
    <property type="term" value="F:cystathionine gamma-lyase activity"/>
    <property type="evidence" value="ECO:0007669"/>
    <property type="project" value="TreeGrafter"/>
</dbReference>
<evidence type="ECO:0000256" key="6">
    <source>
        <dbReference type="ARBA" id="ARBA00048780"/>
    </source>
</evidence>
<dbReference type="RefSeq" id="WP_184916448.1">
    <property type="nucleotide sequence ID" value="NZ_JACHMO010000001.1"/>
</dbReference>
<dbReference type="Pfam" id="PF01053">
    <property type="entry name" value="Cys_Met_Meta_PP"/>
    <property type="match status" value="1"/>
</dbReference>
<accession>A0A7W9HF20</accession>
<dbReference type="InterPro" id="IPR000277">
    <property type="entry name" value="Cys/Met-Metab_PyrdxlP-dep_enz"/>
</dbReference>
<sequence>MRGRVAIVGGGPRCLDLLERLVCRADGHALDVHVVEPGPLGVGLHAVDQPDYLLLNTVCEQVTGFTDESMLGSPGAVVTGPSLFDWARGSGVLVDGRPVRGTDHLPRALLGEYLNWVTARVLAAAPGSVRVHVHRTSAVAVTTVPGGERIDLVGEPPLVVDRVVLAVGHGERSPHLPGHVGDGPYPLPAAVADVVPGETVALQGVGLTGMDVLAALTVGRGGRFVDGTYLPSGREPHVVLVSRQGRPAMVRPRLNPGRRALPARYLTHQALGGGSLDFAADVLPLVLAEMEHRWRSYGGGASPDFRDLLLGGPPAAALRSTGTYRAWYTAQLTEDLARAGAGLGVDPVKEAVEVLRDHRDVIRAAVDHGRLTPASHEWFYGVFAGAANRLVIGPQLERHSELLALLAAGVVSVGPGPRPVLGFTSGGRTRLTSHDLVEPGSVVVDRLLIGHSPAVDPVNAANPLVSGLAWAGRLTAVTASGRPVGVRVDRALRALTPTAGPSPRCTSSGRWPRAAPTTTTTSPRRAARPRPRPTPTASPGTSSPPSHRNRNESMSQPDPSRSSWRKDYDRQTLAAQAGGWRDPGTGAIPPAVHIGATYGRDADYRLPGGYAYLRDQGSPMYEQAESVLARLEGAADALVFSSGMAAATAVFAVLPAGARVVVPRTMYFGLTKWLREFGPIRGLDVVTVPTGDLDAIRAAVQAAPTALLWVETPCNPTWLVTDVAACADIAHAAGALLGVDNTVPTPVHTQPIELGADLVMHSGTKYLNGHNDVVAGFLATAADTELWQRLRLHRQLGGALLGPLEAYLLVRGMKTLFTRMRQISATAQTVAEHFATDRRVRRIAYPGLTTDPGHAVAAKQMSGGFSGMLSVHVDGDADLALRTANATGLFIRATSLGGTESLVEHRFTFEGPGSTAPPDMLRVSIGLESAADLIADLDQALDRARGE</sequence>
<evidence type="ECO:0000259" key="9">
    <source>
        <dbReference type="Pfam" id="PF13454"/>
    </source>
</evidence>
<gene>
    <name evidence="10" type="ORF">F4560_000850</name>
</gene>
<protein>
    <recommendedName>
        <fullName evidence="4">homocysteine desulfhydrase</fullName>
        <ecNumber evidence="4">4.4.1.2</ecNumber>
    </recommendedName>
    <alternativeName>
        <fullName evidence="5">Homocysteine desulfhydrase</fullName>
    </alternativeName>
</protein>
<comment type="cofactor">
    <cofactor evidence="1">
        <name>pyridoxal 5'-phosphate</name>
        <dbReference type="ChEBI" id="CHEBI:597326"/>
    </cofactor>
</comment>
<feature type="region of interest" description="Disordered" evidence="8">
    <location>
        <begin position="495"/>
        <end position="567"/>
    </location>
</feature>
<organism evidence="10 11">
    <name type="scientific">Saccharothrix ecbatanensis</name>
    <dbReference type="NCBI Taxonomy" id="1105145"/>
    <lineage>
        <taxon>Bacteria</taxon>
        <taxon>Bacillati</taxon>
        <taxon>Actinomycetota</taxon>
        <taxon>Actinomycetes</taxon>
        <taxon>Pseudonocardiales</taxon>
        <taxon>Pseudonocardiaceae</taxon>
        <taxon>Saccharothrix</taxon>
    </lineage>
</organism>
<dbReference type="GO" id="GO:0019346">
    <property type="term" value="P:transsulfuration"/>
    <property type="evidence" value="ECO:0007669"/>
    <property type="project" value="InterPro"/>
</dbReference>
<feature type="compositionally biased region" description="Low complexity" evidence="8">
    <location>
        <begin position="535"/>
        <end position="546"/>
    </location>
</feature>
<evidence type="ECO:0000256" key="8">
    <source>
        <dbReference type="SAM" id="MobiDB-lite"/>
    </source>
</evidence>
<dbReference type="AlphaFoldDB" id="A0A7W9HF20"/>
<dbReference type="EMBL" id="JACHMO010000001">
    <property type="protein sequence ID" value="MBB5801082.1"/>
    <property type="molecule type" value="Genomic_DNA"/>
</dbReference>
<name>A0A7W9HF20_9PSEU</name>
<dbReference type="Pfam" id="PF13454">
    <property type="entry name" value="NAD_binding_9"/>
    <property type="match status" value="1"/>
</dbReference>
<feature type="domain" description="FAD-dependent urate hydroxylase HpyO/Asp monooxygenase CreE-like FAD/NAD(P)-binding" evidence="9">
    <location>
        <begin position="6"/>
        <end position="169"/>
    </location>
</feature>
<dbReference type="SUPFAM" id="SSF51971">
    <property type="entry name" value="Nucleotide-binding domain"/>
    <property type="match status" value="1"/>
</dbReference>
<comment type="catalytic activity">
    <reaction evidence="6">
        <text>L-homocysteine + H2O = 2-oxobutanoate + hydrogen sulfide + NH4(+) + H(+)</text>
        <dbReference type="Rhea" id="RHEA:14501"/>
        <dbReference type="ChEBI" id="CHEBI:15377"/>
        <dbReference type="ChEBI" id="CHEBI:15378"/>
        <dbReference type="ChEBI" id="CHEBI:16763"/>
        <dbReference type="ChEBI" id="CHEBI:28938"/>
        <dbReference type="ChEBI" id="CHEBI:29919"/>
        <dbReference type="ChEBI" id="CHEBI:58199"/>
        <dbReference type="EC" id="4.4.1.2"/>
    </reaction>
    <physiologicalReaction direction="left-to-right" evidence="6">
        <dbReference type="Rhea" id="RHEA:14502"/>
    </physiologicalReaction>
</comment>
<dbReference type="Proteomes" id="UP000552097">
    <property type="component" value="Unassembled WGS sequence"/>
</dbReference>
<keyword evidence="3" id="KW-0663">Pyridoxal phosphate</keyword>
<evidence type="ECO:0000313" key="10">
    <source>
        <dbReference type="EMBL" id="MBB5801082.1"/>
    </source>
</evidence>
<proteinExistence type="inferred from homology"/>
<evidence type="ECO:0000256" key="7">
    <source>
        <dbReference type="ARBA" id="ARBA00052699"/>
    </source>
</evidence>
<dbReference type="SUPFAM" id="SSF53383">
    <property type="entry name" value="PLP-dependent transferases"/>
    <property type="match status" value="1"/>
</dbReference>
<dbReference type="InterPro" id="IPR015424">
    <property type="entry name" value="PyrdxlP-dep_Trfase"/>
</dbReference>
<comment type="catalytic activity">
    <reaction evidence="7">
        <text>L-methionine + H2O = methanethiol + 2-oxobutanoate + NH4(+)</text>
        <dbReference type="Rhea" id="RHEA:23800"/>
        <dbReference type="ChEBI" id="CHEBI:15377"/>
        <dbReference type="ChEBI" id="CHEBI:16007"/>
        <dbReference type="ChEBI" id="CHEBI:16763"/>
        <dbReference type="ChEBI" id="CHEBI:28938"/>
        <dbReference type="ChEBI" id="CHEBI:57844"/>
        <dbReference type="EC" id="4.4.1.11"/>
    </reaction>
    <physiologicalReaction direction="left-to-right" evidence="7">
        <dbReference type="Rhea" id="RHEA:23801"/>
    </physiologicalReaction>
</comment>